<comment type="caution">
    <text evidence="3">The sequence shown here is derived from an EMBL/GenBank/DDBJ whole genome shotgun (WGS) entry which is preliminary data.</text>
</comment>
<dbReference type="EMBL" id="BARS01008179">
    <property type="protein sequence ID" value="GAF75070.1"/>
    <property type="molecule type" value="Genomic_DNA"/>
</dbReference>
<dbReference type="GO" id="GO:0005524">
    <property type="term" value="F:ATP binding"/>
    <property type="evidence" value="ECO:0007669"/>
    <property type="project" value="InterPro"/>
</dbReference>
<dbReference type="Gene3D" id="3.40.50.300">
    <property type="entry name" value="P-loop containing nucleotide triphosphate hydrolases"/>
    <property type="match status" value="2"/>
</dbReference>
<dbReference type="AlphaFoldDB" id="X0TG70"/>
<feature type="domain" description="Helicase ATP-binding" evidence="1">
    <location>
        <begin position="3"/>
        <end position="165"/>
    </location>
</feature>
<feature type="non-terminal residue" evidence="3">
    <location>
        <position position="1"/>
    </location>
</feature>
<dbReference type="SMART" id="SM00487">
    <property type="entry name" value="DEXDc"/>
    <property type="match status" value="1"/>
</dbReference>
<feature type="domain" description="Helicase C-terminal" evidence="2">
    <location>
        <begin position="217"/>
        <end position="374"/>
    </location>
</feature>
<evidence type="ECO:0000259" key="2">
    <source>
        <dbReference type="PROSITE" id="PS51194"/>
    </source>
</evidence>
<reference evidence="3" key="1">
    <citation type="journal article" date="2014" name="Front. Microbiol.">
        <title>High frequency of phylogenetically diverse reductive dehalogenase-homologous genes in deep subseafloor sedimentary metagenomes.</title>
        <authorList>
            <person name="Kawai M."/>
            <person name="Futagami T."/>
            <person name="Toyoda A."/>
            <person name="Takaki Y."/>
            <person name="Nishi S."/>
            <person name="Hori S."/>
            <person name="Arai W."/>
            <person name="Tsubouchi T."/>
            <person name="Morono Y."/>
            <person name="Uchiyama I."/>
            <person name="Ito T."/>
            <person name="Fujiyama A."/>
            <person name="Inagaki F."/>
            <person name="Takami H."/>
        </authorList>
    </citation>
    <scope>NUCLEOTIDE SEQUENCE</scope>
    <source>
        <strain evidence="3">Expedition CK06-06</strain>
    </source>
</reference>
<dbReference type="Pfam" id="PF04851">
    <property type="entry name" value="ResIII"/>
    <property type="match status" value="1"/>
</dbReference>
<organism evidence="3">
    <name type="scientific">marine sediment metagenome</name>
    <dbReference type="NCBI Taxonomy" id="412755"/>
    <lineage>
        <taxon>unclassified sequences</taxon>
        <taxon>metagenomes</taxon>
        <taxon>ecological metagenomes</taxon>
    </lineage>
</organism>
<name>X0TG70_9ZZZZ</name>
<evidence type="ECO:0008006" key="4">
    <source>
        <dbReference type="Google" id="ProtNLM"/>
    </source>
</evidence>
<dbReference type="SMART" id="SM00490">
    <property type="entry name" value="HELICc"/>
    <property type="match status" value="1"/>
</dbReference>
<dbReference type="PANTHER" id="PTHR47396">
    <property type="entry name" value="TYPE I RESTRICTION ENZYME ECOKI R PROTEIN"/>
    <property type="match status" value="1"/>
</dbReference>
<accession>X0TG70</accession>
<proteinExistence type="predicted"/>
<dbReference type="GO" id="GO:0016787">
    <property type="term" value="F:hydrolase activity"/>
    <property type="evidence" value="ECO:0007669"/>
    <property type="project" value="InterPro"/>
</dbReference>
<dbReference type="PANTHER" id="PTHR47396:SF1">
    <property type="entry name" value="ATP-DEPENDENT HELICASE IRC3-RELATED"/>
    <property type="match status" value="1"/>
</dbReference>
<dbReference type="InterPro" id="IPR006935">
    <property type="entry name" value="Helicase/UvrB_N"/>
</dbReference>
<sequence>VNQARQGDQNSGIIIMATGLGKTYVTASAISQLLEKDSCNSVLMLAHTNELVYQLEKSFWPFLSKHQQTAIWNGYEKGDLESSQVTFACIFSVANEIERLGELPLHYDLIVIDEAHHAGSHTYRELIHHSSAGKRHGPFLLGMTATPWRSDDHSLEEIFTEKLCSIDIIQGMANGYLSNVDYRMHVDNIDWKQLSKIKKVTPRALNKTIFIQEWDDAVVEVLRKTWKEQKNPKAIVFCSRIDHAITMRDKINATGFTKAGVIYGGTYNGKKMSQIDRSVLLCDFADDFIGVVCAVDIFNEGIDVPDVNIIVFQRVTHSRRIFVQQLGRGLRISPGKEKVVVLDFVSDIRRFAAGLEMKGKLGSSPRYLKIGSPISF</sequence>
<dbReference type="InterPro" id="IPR027417">
    <property type="entry name" value="P-loop_NTPase"/>
</dbReference>
<dbReference type="GO" id="GO:0003677">
    <property type="term" value="F:DNA binding"/>
    <property type="evidence" value="ECO:0007669"/>
    <property type="project" value="InterPro"/>
</dbReference>
<dbReference type="InterPro" id="IPR014001">
    <property type="entry name" value="Helicase_ATP-bd"/>
</dbReference>
<dbReference type="CDD" id="cd18799">
    <property type="entry name" value="SF2_C_EcoAI-like"/>
    <property type="match status" value="1"/>
</dbReference>
<dbReference type="Pfam" id="PF00271">
    <property type="entry name" value="Helicase_C"/>
    <property type="match status" value="1"/>
</dbReference>
<feature type="non-terminal residue" evidence="3">
    <location>
        <position position="376"/>
    </location>
</feature>
<evidence type="ECO:0000313" key="3">
    <source>
        <dbReference type="EMBL" id="GAF75070.1"/>
    </source>
</evidence>
<gene>
    <name evidence="3" type="ORF">S01H1_15653</name>
</gene>
<protein>
    <recommendedName>
        <fullName evidence="4">Helicase ATP-binding domain-containing protein</fullName>
    </recommendedName>
</protein>
<dbReference type="PROSITE" id="PS51192">
    <property type="entry name" value="HELICASE_ATP_BIND_1"/>
    <property type="match status" value="1"/>
</dbReference>
<dbReference type="SUPFAM" id="SSF52540">
    <property type="entry name" value="P-loop containing nucleoside triphosphate hydrolases"/>
    <property type="match status" value="1"/>
</dbReference>
<dbReference type="InterPro" id="IPR001650">
    <property type="entry name" value="Helicase_C-like"/>
</dbReference>
<dbReference type="InterPro" id="IPR050742">
    <property type="entry name" value="Helicase_Restrict-Modif_Enz"/>
</dbReference>
<evidence type="ECO:0000259" key="1">
    <source>
        <dbReference type="PROSITE" id="PS51192"/>
    </source>
</evidence>
<dbReference type="GO" id="GO:0005829">
    <property type="term" value="C:cytosol"/>
    <property type="evidence" value="ECO:0007669"/>
    <property type="project" value="TreeGrafter"/>
</dbReference>
<dbReference type="PROSITE" id="PS51194">
    <property type="entry name" value="HELICASE_CTER"/>
    <property type="match status" value="1"/>
</dbReference>